<evidence type="ECO:0000256" key="8">
    <source>
        <dbReference type="HAMAP-Rule" id="MF_00578"/>
    </source>
</evidence>
<dbReference type="GO" id="GO:0005829">
    <property type="term" value="C:cytosol"/>
    <property type="evidence" value="ECO:0007669"/>
    <property type="project" value="TreeGrafter"/>
</dbReference>
<evidence type="ECO:0000256" key="4">
    <source>
        <dbReference type="ARBA" id="ARBA00022684"/>
    </source>
</evidence>
<organism evidence="11 12">
    <name type="scientific">Pseudomonas oryzihabitans</name>
    <dbReference type="NCBI Taxonomy" id="47885"/>
    <lineage>
        <taxon>Bacteria</taxon>
        <taxon>Pseudomonadati</taxon>
        <taxon>Pseudomonadota</taxon>
        <taxon>Gammaproteobacteria</taxon>
        <taxon>Pseudomonadales</taxon>
        <taxon>Pseudomonadaceae</taxon>
        <taxon>Pseudomonas</taxon>
    </lineage>
</organism>
<dbReference type="InterPro" id="IPR007370">
    <property type="entry name" value="Glu_cys_ligase"/>
</dbReference>
<keyword evidence="6 8" id="KW-0067">ATP-binding</keyword>
<dbReference type="Gene3D" id="3.30.590.20">
    <property type="match status" value="1"/>
</dbReference>
<dbReference type="Pfam" id="PF04262">
    <property type="entry name" value="Glu_cys_ligase"/>
    <property type="match status" value="1"/>
</dbReference>
<evidence type="ECO:0000256" key="7">
    <source>
        <dbReference type="ARBA" id="ARBA00048819"/>
    </source>
</evidence>
<dbReference type="EMBL" id="JAVJAF010000001">
    <property type="protein sequence ID" value="MDR6234870.1"/>
    <property type="molecule type" value="Genomic_DNA"/>
</dbReference>
<comment type="pathway">
    <text evidence="1 8 9">Sulfur metabolism; glutathione biosynthesis; glutathione from L-cysteine and L-glutamate: step 1/2.</text>
</comment>
<evidence type="ECO:0000256" key="2">
    <source>
        <dbReference type="ARBA" id="ARBA00008772"/>
    </source>
</evidence>
<comment type="caution">
    <text evidence="11">The sequence shown here is derived from an EMBL/GenBank/DDBJ whole genome shotgun (WGS) entry which is preliminary data.</text>
</comment>
<dbReference type="NCBIfam" id="TIGR01434">
    <property type="entry name" value="glu_cys_ligase"/>
    <property type="match status" value="1"/>
</dbReference>
<name>A0AAJ2EZW4_9PSED</name>
<evidence type="ECO:0000256" key="1">
    <source>
        <dbReference type="ARBA" id="ARBA00005006"/>
    </source>
</evidence>
<dbReference type="SUPFAM" id="SSF55931">
    <property type="entry name" value="Glutamine synthetase/guanido kinase"/>
    <property type="match status" value="1"/>
</dbReference>
<dbReference type="EC" id="6.3.2.2" evidence="8"/>
<evidence type="ECO:0000256" key="9">
    <source>
        <dbReference type="RuleBase" id="RU004391"/>
    </source>
</evidence>
<dbReference type="Proteomes" id="UP001268036">
    <property type="component" value="Unassembled WGS sequence"/>
</dbReference>
<evidence type="ECO:0000256" key="5">
    <source>
        <dbReference type="ARBA" id="ARBA00022741"/>
    </source>
</evidence>
<evidence type="ECO:0000313" key="12">
    <source>
        <dbReference type="Proteomes" id="UP001268036"/>
    </source>
</evidence>
<evidence type="ECO:0000313" key="11">
    <source>
        <dbReference type="EMBL" id="MDR6234870.1"/>
    </source>
</evidence>
<reference evidence="11" key="1">
    <citation type="submission" date="2023-08" db="EMBL/GenBank/DDBJ databases">
        <title>Functional and genomic diversity of the sorghum phyllosphere microbiome.</title>
        <authorList>
            <person name="Shade A."/>
        </authorList>
    </citation>
    <scope>NUCLEOTIDE SEQUENCE</scope>
    <source>
        <strain evidence="11">SORGH_AS_0201</strain>
    </source>
</reference>
<comment type="similarity">
    <text evidence="2 8">Belongs to the glutamate--cysteine ligase type 1 family. Type 1 subfamily.</text>
</comment>
<comment type="catalytic activity">
    <reaction evidence="7 8 9">
        <text>L-cysteine + L-glutamate + ATP = gamma-L-glutamyl-L-cysteine + ADP + phosphate + H(+)</text>
        <dbReference type="Rhea" id="RHEA:13285"/>
        <dbReference type="ChEBI" id="CHEBI:15378"/>
        <dbReference type="ChEBI" id="CHEBI:29985"/>
        <dbReference type="ChEBI" id="CHEBI:30616"/>
        <dbReference type="ChEBI" id="CHEBI:35235"/>
        <dbReference type="ChEBI" id="CHEBI:43474"/>
        <dbReference type="ChEBI" id="CHEBI:58173"/>
        <dbReference type="ChEBI" id="CHEBI:456216"/>
        <dbReference type="EC" id="6.3.2.2"/>
    </reaction>
</comment>
<accession>A0AAJ2EZW4</accession>
<gene>
    <name evidence="8" type="primary">gshA</name>
    <name evidence="11" type="ORF">QE440_002611</name>
</gene>
<keyword evidence="3 8" id="KW-0436">Ligase</keyword>
<dbReference type="GO" id="GO:0005524">
    <property type="term" value="F:ATP binding"/>
    <property type="evidence" value="ECO:0007669"/>
    <property type="project" value="UniProtKB-KW"/>
</dbReference>
<evidence type="ECO:0000256" key="3">
    <source>
        <dbReference type="ARBA" id="ARBA00022598"/>
    </source>
</evidence>
<dbReference type="InterPro" id="IPR014746">
    <property type="entry name" value="Gln_synth/guanido_kin_cat_dom"/>
</dbReference>
<sequence>MSDILSRRLALLGADPSLLTACLHGIEREALRIDAQGELSQRPHPRTLGSALTHPQITTDYSEALLEFITPTGTHTPEVLEALDRVHRAAVAQLDGEQLWSGSMPCALPAEDQIPIADYGSSNIGRLKHVYRRGLALRYSRTMQCIAGIHYNFSLPEKAWELLRQSEGDARAARDYQSARYIALIRNFRRYSWLLMYLFGASPALDIGFLRGRPHQLQTLDERTLYLPYATSLRMSDLGYQSNAQASLTPDYNDLTTYTESLRRAVGTPYPPYAEIGTHQDGEWVQLNTNILQIENEYYATIRPKRVTRSGERPVQALMARGVQYIEVRCLDIDPFLPLGIDTTTALFLDAFLLYCALEGSPPLNGECSECTDNFASVVREGRKPGLRLQRHGASVAMIDWAAELLDQIEQCAKVLDASTGGDAHRQAVVAQQQKFADVRLTPSARVLQELRERGRKLRRVRAAAERGPCGLFRQSSAERGRAGRLRRDGAAVAGRAGGDRGVAPGGFRYLRGGVSGEYFGDDWGVGWA</sequence>
<feature type="domain" description="Glutamate--cysteine ligase" evidence="10">
    <location>
        <begin position="17"/>
        <end position="377"/>
    </location>
</feature>
<dbReference type="GO" id="GO:0006750">
    <property type="term" value="P:glutathione biosynthetic process"/>
    <property type="evidence" value="ECO:0007669"/>
    <property type="project" value="UniProtKB-UniRule"/>
</dbReference>
<dbReference type="InterPro" id="IPR006334">
    <property type="entry name" value="Glut_cys_ligase"/>
</dbReference>
<dbReference type="PANTHER" id="PTHR38761">
    <property type="entry name" value="GLUTAMATE--CYSTEINE LIGASE"/>
    <property type="match status" value="1"/>
</dbReference>
<keyword evidence="4 8" id="KW-0317">Glutathione biosynthesis</keyword>
<dbReference type="GO" id="GO:0046872">
    <property type="term" value="F:metal ion binding"/>
    <property type="evidence" value="ECO:0007669"/>
    <property type="project" value="TreeGrafter"/>
</dbReference>
<dbReference type="GO" id="GO:0004357">
    <property type="term" value="F:glutamate-cysteine ligase activity"/>
    <property type="evidence" value="ECO:0007669"/>
    <property type="project" value="UniProtKB-UniRule"/>
</dbReference>
<keyword evidence="5 8" id="KW-0547">Nucleotide-binding</keyword>
<protein>
    <recommendedName>
        <fullName evidence="8">Glutamate--cysteine ligase</fullName>
        <ecNumber evidence="8">6.3.2.2</ecNumber>
    </recommendedName>
    <alternativeName>
        <fullName evidence="8">Gamma-ECS</fullName>
        <shortName evidence="8">GCS</shortName>
    </alternativeName>
    <alternativeName>
        <fullName evidence="8">Gamma-glutamylcysteine synthetase</fullName>
    </alternativeName>
</protein>
<evidence type="ECO:0000256" key="6">
    <source>
        <dbReference type="ARBA" id="ARBA00022840"/>
    </source>
</evidence>
<evidence type="ECO:0000259" key="10">
    <source>
        <dbReference type="Pfam" id="PF04262"/>
    </source>
</evidence>
<dbReference type="HAMAP" id="MF_00578">
    <property type="entry name" value="Glu_cys_ligase"/>
    <property type="match status" value="1"/>
</dbReference>
<proteinExistence type="inferred from homology"/>
<dbReference type="AlphaFoldDB" id="A0AAJ2EZW4"/>
<dbReference type="PANTHER" id="PTHR38761:SF1">
    <property type="entry name" value="GLUTAMATE--CYSTEINE LIGASE"/>
    <property type="match status" value="1"/>
</dbReference>